<comment type="caution">
    <text evidence="5">The sequence shown here is derived from an EMBL/GenBank/DDBJ whole genome shotgun (WGS) entry which is preliminary data.</text>
</comment>
<dbReference type="Proteomes" id="UP001565927">
    <property type="component" value="Unassembled WGS sequence"/>
</dbReference>
<evidence type="ECO:0000256" key="1">
    <source>
        <dbReference type="ARBA" id="ARBA00022676"/>
    </source>
</evidence>
<evidence type="ECO:0000256" key="2">
    <source>
        <dbReference type="ARBA" id="ARBA00022679"/>
    </source>
</evidence>
<keyword evidence="1 5" id="KW-0328">Glycosyltransferase</keyword>
<proteinExistence type="predicted"/>
<gene>
    <name evidence="5" type="ORF">AB2L27_17110</name>
</gene>
<evidence type="ECO:0000259" key="3">
    <source>
        <dbReference type="Pfam" id="PF00534"/>
    </source>
</evidence>
<name>A0ABV4H4I6_9ACTN</name>
<keyword evidence="6" id="KW-1185">Reference proteome</keyword>
<dbReference type="SUPFAM" id="SSF53756">
    <property type="entry name" value="UDP-Glycosyltransferase/glycogen phosphorylase"/>
    <property type="match status" value="1"/>
</dbReference>
<dbReference type="InterPro" id="IPR028098">
    <property type="entry name" value="Glyco_trans_4-like_N"/>
</dbReference>
<dbReference type="EMBL" id="JBGFTU010000022">
    <property type="protein sequence ID" value="MEZ0166482.1"/>
    <property type="molecule type" value="Genomic_DNA"/>
</dbReference>
<reference evidence="5 6" key="1">
    <citation type="submission" date="2024-07" db="EMBL/GenBank/DDBJ databases">
        <authorList>
            <person name="Thanompreechachai J."/>
            <person name="Duangmal K."/>
        </authorList>
    </citation>
    <scope>NUCLEOTIDE SEQUENCE [LARGE SCALE GENOMIC DNA]</scope>
    <source>
        <strain evidence="5 6">LSe6-4</strain>
    </source>
</reference>
<dbReference type="PANTHER" id="PTHR45947">
    <property type="entry name" value="SULFOQUINOVOSYL TRANSFERASE SQD2"/>
    <property type="match status" value="1"/>
</dbReference>
<dbReference type="Pfam" id="PF13439">
    <property type="entry name" value="Glyco_transf_4"/>
    <property type="match status" value="1"/>
</dbReference>
<dbReference type="InterPro" id="IPR050194">
    <property type="entry name" value="Glycosyltransferase_grp1"/>
</dbReference>
<dbReference type="CDD" id="cd03801">
    <property type="entry name" value="GT4_PimA-like"/>
    <property type="match status" value="1"/>
</dbReference>
<dbReference type="Pfam" id="PF00534">
    <property type="entry name" value="Glycos_transf_1"/>
    <property type="match status" value="1"/>
</dbReference>
<keyword evidence="2 5" id="KW-0808">Transferase</keyword>
<evidence type="ECO:0000313" key="5">
    <source>
        <dbReference type="EMBL" id="MEZ0166482.1"/>
    </source>
</evidence>
<evidence type="ECO:0000313" key="6">
    <source>
        <dbReference type="Proteomes" id="UP001565927"/>
    </source>
</evidence>
<accession>A0ABV4H4I6</accession>
<sequence>MSGVLVLARSLPLHHAGGMESVTWDLCRALAARGADVTAVTTHLPGFPGEFGRDGVRVLALPGTVPGRYSRSWWRASRAAVAAELPRSPGGVLSVSAGGFGVLDLARAAGARCVLAAHGTSVDEIASKLGGRRVRPLLSLPRNVSWLGRDVVTYRRFDDVVAVGPRVARSLTRFPLGRAVGMPPVHLVENGVDTGVFRPDPQARHRVRAELGADGPLFAVVGRLHPQKRVDRSVRLLREFPDATLVLAGDGPERPVLEHLARELGVAGRVRFTGALDRSRVPALLAAADVSLLTSQWREGLPMAVLESLACGTPAVTSLTTAPVEGAEVPRVETGDPGRLAAAVRAVLARGGPGTSLLPERYALSGVAARYAAVLGLP</sequence>
<dbReference type="Gene3D" id="3.40.50.2000">
    <property type="entry name" value="Glycogen Phosphorylase B"/>
    <property type="match status" value="2"/>
</dbReference>
<organism evidence="5 6">
    <name type="scientific">Kineococcus halophytocola</name>
    <dbReference type="NCBI Taxonomy" id="3234027"/>
    <lineage>
        <taxon>Bacteria</taxon>
        <taxon>Bacillati</taxon>
        <taxon>Actinomycetota</taxon>
        <taxon>Actinomycetes</taxon>
        <taxon>Kineosporiales</taxon>
        <taxon>Kineosporiaceae</taxon>
        <taxon>Kineococcus</taxon>
    </lineage>
</organism>
<feature type="domain" description="Glycosyl transferase family 1" evidence="3">
    <location>
        <begin position="210"/>
        <end position="321"/>
    </location>
</feature>
<dbReference type="GO" id="GO:0016757">
    <property type="term" value="F:glycosyltransferase activity"/>
    <property type="evidence" value="ECO:0007669"/>
    <property type="project" value="UniProtKB-KW"/>
</dbReference>
<feature type="domain" description="Glycosyltransferase subfamily 4-like N-terminal" evidence="4">
    <location>
        <begin position="17"/>
        <end position="194"/>
    </location>
</feature>
<dbReference type="RefSeq" id="WP_370442697.1">
    <property type="nucleotide sequence ID" value="NZ_JBGFTU010000022.1"/>
</dbReference>
<dbReference type="InterPro" id="IPR001296">
    <property type="entry name" value="Glyco_trans_1"/>
</dbReference>
<evidence type="ECO:0000259" key="4">
    <source>
        <dbReference type="Pfam" id="PF13439"/>
    </source>
</evidence>
<dbReference type="EC" id="2.4.-.-" evidence="5"/>
<protein>
    <submittedName>
        <fullName evidence="5">Glycosyltransferase family 4 protein</fullName>
        <ecNumber evidence="5">2.4.-.-</ecNumber>
    </submittedName>
</protein>
<dbReference type="PANTHER" id="PTHR45947:SF3">
    <property type="entry name" value="SULFOQUINOVOSYL TRANSFERASE SQD2"/>
    <property type="match status" value="1"/>
</dbReference>